<keyword evidence="2" id="KW-0255">Endonuclease</keyword>
<name>A0A8J6XMB0_9CYAN</name>
<dbReference type="AlphaFoldDB" id="A0A8J6XMB0"/>
<dbReference type="SUPFAM" id="SSF52980">
    <property type="entry name" value="Restriction endonuclease-like"/>
    <property type="match status" value="1"/>
</dbReference>
<dbReference type="EMBL" id="JACXAE010000054">
    <property type="protein sequence ID" value="MBD2773556.1"/>
    <property type="molecule type" value="Genomic_DNA"/>
</dbReference>
<accession>A0A8J6XMB0</accession>
<dbReference type="CDD" id="cd06260">
    <property type="entry name" value="DUF820-like"/>
    <property type="match status" value="1"/>
</dbReference>
<evidence type="ECO:0000313" key="3">
    <source>
        <dbReference type="Proteomes" id="UP000629098"/>
    </source>
</evidence>
<keyword evidence="3" id="KW-1185">Reference proteome</keyword>
<dbReference type="PANTHER" id="PTHR34107:SF2">
    <property type="entry name" value="SLL0888 PROTEIN"/>
    <property type="match status" value="1"/>
</dbReference>
<evidence type="ECO:0000313" key="2">
    <source>
        <dbReference type="EMBL" id="MBD2773556.1"/>
    </source>
</evidence>
<dbReference type="PANTHER" id="PTHR34107">
    <property type="entry name" value="SLL0198 PROTEIN-RELATED"/>
    <property type="match status" value="1"/>
</dbReference>
<reference evidence="2" key="1">
    <citation type="submission" date="2020-09" db="EMBL/GenBank/DDBJ databases">
        <title>Iningainema tapete sp. nov. (Scytonemataceae, Cyanobacteria) from greenhouses in central Florida (USA) produces two types of nodularin with biosynthetic potential for microcystin-LR and anabaenopeptins.</title>
        <authorList>
            <person name="Berthold D.E."/>
            <person name="Lefler F.W."/>
            <person name="Huang I.-S."/>
            <person name="Abdulla H."/>
            <person name="Zimba P.V."/>
            <person name="Laughinghouse H.D. IV."/>
        </authorList>
    </citation>
    <scope>NUCLEOTIDE SEQUENCE</scope>
    <source>
        <strain evidence="2">BLCCT55</strain>
    </source>
</reference>
<gene>
    <name evidence="2" type="ORF">ICL16_16110</name>
</gene>
<protein>
    <submittedName>
        <fullName evidence="2">Uma2 family endonuclease</fullName>
    </submittedName>
</protein>
<dbReference type="Proteomes" id="UP000629098">
    <property type="component" value="Unassembled WGS sequence"/>
</dbReference>
<proteinExistence type="predicted"/>
<evidence type="ECO:0000259" key="1">
    <source>
        <dbReference type="Pfam" id="PF05685"/>
    </source>
</evidence>
<comment type="caution">
    <text evidence="2">The sequence shown here is derived from an EMBL/GenBank/DDBJ whole genome shotgun (WGS) entry which is preliminary data.</text>
</comment>
<feature type="domain" description="Putative restriction endonuclease" evidence="1">
    <location>
        <begin position="11"/>
        <end position="180"/>
    </location>
</feature>
<keyword evidence="2" id="KW-0540">Nuclease</keyword>
<dbReference type="Pfam" id="PF05685">
    <property type="entry name" value="Uma2"/>
    <property type="match status" value="1"/>
</dbReference>
<dbReference type="Gene3D" id="3.90.1570.10">
    <property type="entry name" value="tt1808, chain A"/>
    <property type="match status" value="1"/>
</dbReference>
<dbReference type="InterPro" id="IPR008538">
    <property type="entry name" value="Uma2"/>
</dbReference>
<dbReference type="RefSeq" id="WP_190829491.1">
    <property type="nucleotide sequence ID" value="NZ_CAWPPI010000054.1"/>
</dbReference>
<sequence>MSQAPFKIMTVEEYLTYDDGTDKRYELENGVLIEMPPGTGNHEAIITFVLFQFILEKQRLGLMLEPRSNGVEVMTNKQIRRPDVLVMTTQQAASIENKSAILRTAPPLIVEVVSPESVDRDYNIKTLEYAAFGVNEYWIIDSLEGKVTVCLLAGSAYNQTIFTGNQAIVSLTLPQINLTAQQLLMPKL</sequence>
<organism evidence="2 3">
    <name type="scientific">Iningainema tapete BLCC-T55</name>
    <dbReference type="NCBI Taxonomy" id="2748662"/>
    <lineage>
        <taxon>Bacteria</taxon>
        <taxon>Bacillati</taxon>
        <taxon>Cyanobacteriota</taxon>
        <taxon>Cyanophyceae</taxon>
        <taxon>Nostocales</taxon>
        <taxon>Scytonemataceae</taxon>
        <taxon>Iningainema tapete</taxon>
    </lineage>
</organism>
<dbReference type="InterPro" id="IPR011335">
    <property type="entry name" value="Restrct_endonuc-II-like"/>
</dbReference>
<dbReference type="InterPro" id="IPR012296">
    <property type="entry name" value="Nuclease_put_TT1808"/>
</dbReference>
<dbReference type="GO" id="GO:0004519">
    <property type="term" value="F:endonuclease activity"/>
    <property type="evidence" value="ECO:0007669"/>
    <property type="project" value="UniProtKB-KW"/>
</dbReference>
<keyword evidence="2" id="KW-0378">Hydrolase</keyword>